<protein>
    <submittedName>
        <fullName evidence="3">Thioesterase</fullName>
    </submittedName>
</protein>
<comment type="similarity">
    <text evidence="1">Belongs to the thioesterase family.</text>
</comment>
<evidence type="ECO:0000259" key="2">
    <source>
        <dbReference type="Pfam" id="PF00975"/>
    </source>
</evidence>
<name>A0ABX6KRI8_CHRGL</name>
<dbReference type="SUPFAM" id="SSF53474">
    <property type="entry name" value="alpha/beta-Hydrolases"/>
    <property type="match status" value="1"/>
</dbReference>
<dbReference type="InterPro" id="IPR001031">
    <property type="entry name" value="Thioesterase"/>
</dbReference>
<dbReference type="Gene3D" id="3.40.50.1820">
    <property type="entry name" value="alpha/beta hydrolase"/>
    <property type="match status" value="1"/>
</dbReference>
<dbReference type="InterPro" id="IPR012223">
    <property type="entry name" value="TEII"/>
</dbReference>
<accession>A0ABX6KRI8</accession>
<dbReference type="Proteomes" id="UP000501570">
    <property type="component" value="Chromosome"/>
</dbReference>
<keyword evidence="4" id="KW-1185">Reference proteome</keyword>
<dbReference type="RefSeq" id="WP_168238271.1">
    <property type="nucleotide sequence ID" value="NZ_CP050995.1"/>
</dbReference>
<organism evidence="3 4">
    <name type="scientific">Chryseobacterium gallinarum</name>
    <dbReference type="NCBI Taxonomy" id="1324352"/>
    <lineage>
        <taxon>Bacteria</taxon>
        <taxon>Pseudomonadati</taxon>
        <taxon>Bacteroidota</taxon>
        <taxon>Flavobacteriia</taxon>
        <taxon>Flavobacteriales</taxon>
        <taxon>Weeksellaceae</taxon>
        <taxon>Chryseobacterium group</taxon>
        <taxon>Chryseobacterium</taxon>
    </lineage>
</organism>
<dbReference type="EMBL" id="CP050995">
    <property type="protein sequence ID" value="QIY90731.1"/>
    <property type="molecule type" value="Genomic_DNA"/>
</dbReference>
<evidence type="ECO:0000313" key="4">
    <source>
        <dbReference type="Proteomes" id="UP000501570"/>
    </source>
</evidence>
<feature type="domain" description="Thioesterase" evidence="2">
    <location>
        <begin position="2"/>
        <end position="219"/>
    </location>
</feature>
<sequence length="226" mass="26503">MKIIVFTHAGGNKYSYNNFYKNYDRFIVIEYNGRGTRIDKPFVDNIYLLVDEVYERVSSQDLLSEDYIIYGHSLGALVGYLLCQKIMDKGGNYPKKLVLSGKKHFHRDNRKNISTLPDSEFWKEVTALGGIPDEMMNYPELIDFYIPILRNDFKLVESFQHKPQAKLTFPIDIFYGSEEACDEDMQGWLDESTEKVTITKLTGNHFFIFKHTEFFNTYFDSLMLKK</sequence>
<dbReference type="Pfam" id="PF00975">
    <property type="entry name" value="Thioesterase"/>
    <property type="match status" value="1"/>
</dbReference>
<evidence type="ECO:0000256" key="1">
    <source>
        <dbReference type="ARBA" id="ARBA00007169"/>
    </source>
</evidence>
<proteinExistence type="inferred from homology"/>
<dbReference type="InterPro" id="IPR029058">
    <property type="entry name" value="AB_hydrolase_fold"/>
</dbReference>
<dbReference type="PANTHER" id="PTHR11487">
    <property type="entry name" value="THIOESTERASE"/>
    <property type="match status" value="1"/>
</dbReference>
<reference evidence="3 4" key="1">
    <citation type="submission" date="2019-09" db="EMBL/GenBank/DDBJ databases">
        <title>FDA dAtabase for Regulatory Grade micrObial Sequences (FDA-ARGOS): Supporting development and validation of Infectious Disease Dx tests.</title>
        <authorList>
            <person name="Sciortino C."/>
            <person name="Tallon L."/>
            <person name="Sadzewicz L."/>
            <person name="Vavikolanu K."/>
            <person name="Mehta A."/>
            <person name="Aluvathingal J."/>
            <person name="Nadendla S."/>
            <person name="Nandy P."/>
            <person name="Geyer C."/>
            <person name="Yan Y."/>
            <person name="Sichtig H."/>
        </authorList>
    </citation>
    <scope>NUCLEOTIDE SEQUENCE [LARGE SCALE GENOMIC DNA]</scope>
    <source>
        <strain evidence="3 4">FDAARGOS_636</strain>
    </source>
</reference>
<gene>
    <name evidence="3" type="ORF">FOB44_08640</name>
</gene>
<evidence type="ECO:0000313" key="3">
    <source>
        <dbReference type="EMBL" id="QIY90731.1"/>
    </source>
</evidence>
<dbReference type="PANTHER" id="PTHR11487:SF0">
    <property type="entry name" value="S-ACYL FATTY ACID SYNTHASE THIOESTERASE, MEDIUM CHAIN"/>
    <property type="match status" value="1"/>
</dbReference>